<accession>B6G2A2</accession>
<dbReference type="RefSeq" id="WP_006441103.1">
    <property type="nucleotide sequence ID" value="NZ_DS995362.1"/>
</dbReference>
<dbReference type="OrthoDB" id="2078434at2"/>
<organism evidence="1 2">
    <name type="scientific">Peptacetobacter hiranonis (strain DSM 13275 / JCM 10541 / KCTC 15199 / TO-931)</name>
    <name type="common">Clostridium hiranonis</name>
    <dbReference type="NCBI Taxonomy" id="500633"/>
    <lineage>
        <taxon>Bacteria</taxon>
        <taxon>Bacillati</taxon>
        <taxon>Bacillota</taxon>
        <taxon>Clostridia</taxon>
        <taxon>Peptostreptococcales</taxon>
        <taxon>Peptostreptococcaceae</taxon>
        <taxon>Peptacetobacter</taxon>
    </lineage>
</organism>
<dbReference type="HOGENOM" id="CLU_057995_0_0_9"/>
<dbReference type="Proteomes" id="UP000003178">
    <property type="component" value="Unassembled WGS sequence"/>
</dbReference>
<evidence type="ECO:0000313" key="2">
    <source>
        <dbReference type="Proteomes" id="UP000003178"/>
    </source>
</evidence>
<reference evidence="1 2" key="2">
    <citation type="submission" date="2008-10" db="EMBL/GenBank/DDBJ databases">
        <title>Draft genome sequence of Clostridium hiranonis (DSM 13275).</title>
        <authorList>
            <person name="Sudarsanam P."/>
            <person name="Ley R."/>
            <person name="Guruge J."/>
            <person name="Turnbaugh P.J."/>
            <person name="Mahowald M."/>
            <person name="Liep D."/>
            <person name="Gordon J."/>
        </authorList>
    </citation>
    <scope>NUCLEOTIDE SEQUENCE [LARGE SCALE GENOMIC DNA]</scope>
    <source>
        <strain evidence="1 2">DSM 13275</strain>
    </source>
</reference>
<name>B6G2A2_PEPHT</name>
<reference evidence="1 2" key="1">
    <citation type="submission" date="2008-09" db="EMBL/GenBank/DDBJ databases">
        <authorList>
            <person name="Fulton L."/>
            <person name="Clifton S."/>
            <person name="Fulton B."/>
            <person name="Xu J."/>
            <person name="Minx P."/>
            <person name="Pepin K.H."/>
            <person name="Johnson M."/>
            <person name="Thiruvilangam P."/>
            <person name="Bhonagiri V."/>
            <person name="Nash W.E."/>
            <person name="Mardis E.R."/>
            <person name="Wilson R.K."/>
        </authorList>
    </citation>
    <scope>NUCLEOTIDE SEQUENCE [LARGE SCALE GENOMIC DNA]</scope>
    <source>
        <strain evidence="1 2">DSM 13275</strain>
    </source>
</reference>
<dbReference type="eggNOG" id="ENOG5032UEQ">
    <property type="taxonomic scope" value="Bacteria"/>
</dbReference>
<comment type="caution">
    <text evidence="1">The sequence shown here is derived from an EMBL/GenBank/DDBJ whole genome shotgun (WGS) entry which is preliminary data.</text>
</comment>
<dbReference type="AlphaFoldDB" id="B6G2A2"/>
<gene>
    <name evidence="1" type="ORF">CLOHIR_02264</name>
</gene>
<sequence length="365" mass="42867">MELKFNFAKITQSRLMGSMGMIIDSTDENGDDIKQYFLLDSEGLGLCDYVKLINPSEKKAYMEEERLMGGLGSDRIEISEEEAKFLIQHFGSRNIRYGKELAGEVEDYIDIINDFKSDLNIYDLYPKICKEVKEEIEFVNYMVMRLVAWDREALTYYSESEEIGSMHITNINGALLKTDVTSRGNGKYVVETIYEDNDGYYFCKVALSIEKNEKGFKLNSMVVSESEPMYDFEVFDEISKEEFVDIYTVEDGEEFVEKFYEDNPFVLRSDMDEDAVFFTRFNFNNDHVKRMSYVINNDIKAIYYYLDGMFFVGTYSERDRDYINGLLKVNYKGLEYQDSMFFEQNALYDFVESGNDDFYDFLDEE</sequence>
<dbReference type="EMBL" id="ABWP01000090">
    <property type="protein sequence ID" value="EEA84094.1"/>
    <property type="molecule type" value="Genomic_DNA"/>
</dbReference>
<proteinExistence type="predicted"/>
<evidence type="ECO:0000313" key="1">
    <source>
        <dbReference type="EMBL" id="EEA84094.1"/>
    </source>
</evidence>
<protein>
    <submittedName>
        <fullName evidence="1">Uncharacterized protein</fullName>
    </submittedName>
</protein>
<keyword evidence="2" id="KW-1185">Reference proteome</keyword>